<name>A0A3Q3DKI8_HIPCM</name>
<organism evidence="5 6">
    <name type="scientific">Hippocampus comes</name>
    <name type="common">Tiger tail seahorse</name>
    <dbReference type="NCBI Taxonomy" id="109280"/>
    <lineage>
        <taxon>Eukaryota</taxon>
        <taxon>Metazoa</taxon>
        <taxon>Chordata</taxon>
        <taxon>Craniata</taxon>
        <taxon>Vertebrata</taxon>
        <taxon>Euteleostomi</taxon>
        <taxon>Actinopterygii</taxon>
        <taxon>Neopterygii</taxon>
        <taxon>Teleostei</taxon>
        <taxon>Neoteleostei</taxon>
        <taxon>Acanthomorphata</taxon>
        <taxon>Syngnathiaria</taxon>
        <taxon>Syngnathiformes</taxon>
        <taxon>Syngnathoidei</taxon>
        <taxon>Syngnathidae</taxon>
        <taxon>Hippocampus</taxon>
    </lineage>
</organism>
<evidence type="ECO:0000256" key="3">
    <source>
        <dbReference type="SAM" id="SignalP"/>
    </source>
</evidence>
<evidence type="ECO:0000313" key="5">
    <source>
        <dbReference type="Ensembl" id="ENSHCOP00000014510.1"/>
    </source>
</evidence>
<dbReference type="PANTHER" id="PTHR47146:SF1">
    <property type="entry name" value="OTORAPLIN"/>
    <property type="match status" value="1"/>
</dbReference>
<dbReference type="PANTHER" id="PTHR47146">
    <property type="entry name" value="OTORAPLIN"/>
    <property type="match status" value="1"/>
</dbReference>
<feature type="signal peptide" evidence="3">
    <location>
        <begin position="1"/>
        <end position="32"/>
    </location>
</feature>
<dbReference type="Pfam" id="PF07653">
    <property type="entry name" value="SH3_2"/>
    <property type="match status" value="1"/>
</dbReference>
<keyword evidence="1 2" id="KW-0728">SH3 domain</keyword>
<keyword evidence="3" id="KW-0732">Signal</keyword>
<feature type="chain" id="PRO_5018532098" evidence="3">
    <location>
        <begin position="33"/>
        <end position="138"/>
    </location>
</feature>
<dbReference type="Proteomes" id="UP000264820">
    <property type="component" value="Unplaced"/>
</dbReference>
<dbReference type="InterPro" id="IPR001452">
    <property type="entry name" value="SH3_domain"/>
</dbReference>
<proteinExistence type="predicted"/>
<dbReference type="PROSITE" id="PS50002">
    <property type="entry name" value="SH3"/>
    <property type="match status" value="1"/>
</dbReference>
<reference evidence="5" key="1">
    <citation type="submission" date="2025-08" db="UniProtKB">
        <authorList>
            <consortium name="Ensembl"/>
        </authorList>
    </citation>
    <scope>IDENTIFICATION</scope>
</reference>
<dbReference type="InterPro" id="IPR036028">
    <property type="entry name" value="SH3-like_dom_sf"/>
</dbReference>
<dbReference type="Ensembl" id="ENSHCOT00000022156.1">
    <property type="protein sequence ID" value="ENSHCOP00000014510.1"/>
    <property type="gene ID" value="ENSHCOG00000017905.1"/>
</dbReference>
<reference evidence="5" key="2">
    <citation type="submission" date="2025-09" db="UniProtKB">
        <authorList>
            <consortium name="Ensembl"/>
        </authorList>
    </citation>
    <scope>IDENTIFICATION</scope>
</reference>
<evidence type="ECO:0000256" key="2">
    <source>
        <dbReference type="PROSITE-ProRule" id="PRU00192"/>
    </source>
</evidence>
<dbReference type="GeneTree" id="ENSGT00950000182767"/>
<sequence length="138" mass="15563">MTACTHTRLLFNMRHLIVLLLCVGILNHISEALLMEKLADNKMCGDAECSYVVSMATALDDFIAPDCRFINIKKGQKVYVYSKLVPEEGGGVFWSGSVYSDRYVDQMGIIGYFPAPVVKETHKFREDTVQIPTTVYFL</sequence>
<accession>A0A3Q3DKI8</accession>
<keyword evidence="6" id="KW-1185">Reference proteome</keyword>
<dbReference type="InterPro" id="IPR042801">
    <property type="entry name" value="OTOR"/>
</dbReference>
<evidence type="ECO:0000259" key="4">
    <source>
        <dbReference type="PROSITE" id="PS50002"/>
    </source>
</evidence>
<feature type="domain" description="SH3" evidence="4">
    <location>
        <begin position="51"/>
        <end position="123"/>
    </location>
</feature>
<dbReference type="SUPFAM" id="SSF50044">
    <property type="entry name" value="SH3-domain"/>
    <property type="match status" value="1"/>
</dbReference>
<dbReference type="AlphaFoldDB" id="A0A3Q3DKI8"/>
<evidence type="ECO:0000313" key="6">
    <source>
        <dbReference type="Proteomes" id="UP000264820"/>
    </source>
</evidence>
<dbReference type="GO" id="GO:0001502">
    <property type="term" value="P:cartilage condensation"/>
    <property type="evidence" value="ECO:0007669"/>
    <property type="project" value="TreeGrafter"/>
</dbReference>
<dbReference type="Gene3D" id="2.30.30.40">
    <property type="entry name" value="SH3 Domains"/>
    <property type="match status" value="1"/>
</dbReference>
<dbReference type="OMA" id="LCADDDC"/>
<evidence type="ECO:0000256" key="1">
    <source>
        <dbReference type="ARBA" id="ARBA00022443"/>
    </source>
</evidence>
<protein>
    <submittedName>
        <fullName evidence="5">Otoraplin</fullName>
    </submittedName>
</protein>